<accession>A0A2V3PU28</accession>
<proteinExistence type="inferred from homology"/>
<comment type="subcellular location">
    <subcellularLocation>
        <location evidence="1 7">Cell outer membrane</location>
        <topology evidence="1 7">Multi-pass membrane protein</topology>
    </subcellularLocation>
</comment>
<keyword evidence="10" id="KW-1185">Reference proteome</keyword>
<evidence type="ECO:0000256" key="2">
    <source>
        <dbReference type="ARBA" id="ARBA00022448"/>
    </source>
</evidence>
<dbReference type="RefSeq" id="WP_110309080.1">
    <property type="nucleotide sequence ID" value="NZ_QICL01000001.1"/>
</dbReference>
<organism evidence="9 10">
    <name type="scientific">Dysgonomonas alginatilytica</name>
    <dbReference type="NCBI Taxonomy" id="1605892"/>
    <lineage>
        <taxon>Bacteria</taxon>
        <taxon>Pseudomonadati</taxon>
        <taxon>Bacteroidota</taxon>
        <taxon>Bacteroidia</taxon>
        <taxon>Bacteroidales</taxon>
        <taxon>Dysgonomonadaceae</taxon>
        <taxon>Dysgonomonas</taxon>
    </lineage>
</organism>
<evidence type="ECO:0000256" key="5">
    <source>
        <dbReference type="ARBA" id="ARBA00023136"/>
    </source>
</evidence>
<comment type="similarity">
    <text evidence="7">Belongs to the TonB-dependent receptor family.</text>
</comment>
<evidence type="ECO:0000256" key="7">
    <source>
        <dbReference type="PROSITE-ProRule" id="PRU01360"/>
    </source>
</evidence>
<dbReference type="InterPro" id="IPR036942">
    <property type="entry name" value="Beta-barrel_TonB_sf"/>
</dbReference>
<keyword evidence="2 7" id="KW-0813">Transport</keyword>
<dbReference type="PROSITE" id="PS52016">
    <property type="entry name" value="TONB_DEPENDENT_REC_3"/>
    <property type="match status" value="1"/>
</dbReference>
<dbReference type="InterPro" id="IPR008969">
    <property type="entry name" value="CarboxyPept-like_regulatory"/>
</dbReference>
<protein>
    <submittedName>
        <fullName evidence="9">TonB-linked SusC/RagA family outer membrane protein</fullName>
    </submittedName>
</protein>
<evidence type="ECO:0000256" key="1">
    <source>
        <dbReference type="ARBA" id="ARBA00004571"/>
    </source>
</evidence>
<dbReference type="Gene3D" id="2.60.40.1120">
    <property type="entry name" value="Carboxypeptidase-like, regulatory domain"/>
    <property type="match status" value="1"/>
</dbReference>
<dbReference type="Gene3D" id="2.40.170.20">
    <property type="entry name" value="TonB-dependent receptor, beta-barrel domain"/>
    <property type="match status" value="1"/>
</dbReference>
<dbReference type="Pfam" id="PF13715">
    <property type="entry name" value="CarbopepD_reg_2"/>
    <property type="match status" value="1"/>
</dbReference>
<reference evidence="9 10" key="1">
    <citation type="submission" date="2018-03" db="EMBL/GenBank/DDBJ databases">
        <title>Genomic Encyclopedia of Archaeal and Bacterial Type Strains, Phase II (KMG-II): from individual species to whole genera.</title>
        <authorList>
            <person name="Goeker M."/>
        </authorList>
    </citation>
    <scope>NUCLEOTIDE SEQUENCE [LARGE SCALE GENOMIC DNA]</scope>
    <source>
        <strain evidence="9 10">DSM 100214</strain>
    </source>
</reference>
<dbReference type="NCBIfam" id="TIGR04057">
    <property type="entry name" value="SusC_RagA_signa"/>
    <property type="match status" value="1"/>
</dbReference>
<dbReference type="SUPFAM" id="SSF49464">
    <property type="entry name" value="Carboxypeptidase regulatory domain-like"/>
    <property type="match status" value="1"/>
</dbReference>
<dbReference type="OrthoDB" id="778480at2"/>
<comment type="caution">
    <text evidence="9">The sequence shown here is derived from an EMBL/GenBank/DDBJ whole genome shotgun (WGS) entry which is preliminary data.</text>
</comment>
<keyword evidence="6 7" id="KW-0998">Cell outer membrane</keyword>
<evidence type="ECO:0000256" key="3">
    <source>
        <dbReference type="ARBA" id="ARBA00022452"/>
    </source>
</evidence>
<dbReference type="InterPro" id="IPR039426">
    <property type="entry name" value="TonB-dep_rcpt-like"/>
</dbReference>
<keyword evidence="4 7" id="KW-0812">Transmembrane</keyword>
<keyword evidence="5 7" id="KW-0472">Membrane</keyword>
<dbReference type="Proteomes" id="UP000247973">
    <property type="component" value="Unassembled WGS sequence"/>
</dbReference>
<dbReference type="Gene3D" id="2.170.130.10">
    <property type="entry name" value="TonB-dependent receptor, plug domain"/>
    <property type="match status" value="1"/>
</dbReference>
<dbReference type="InterPro" id="IPR012910">
    <property type="entry name" value="Plug_dom"/>
</dbReference>
<dbReference type="InterPro" id="IPR023996">
    <property type="entry name" value="TonB-dep_OMP_SusC/RagA"/>
</dbReference>
<dbReference type="NCBIfam" id="TIGR04056">
    <property type="entry name" value="OMP_RagA_SusC"/>
    <property type="match status" value="1"/>
</dbReference>
<evidence type="ECO:0000313" key="10">
    <source>
        <dbReference type="Proteomes" id="UP000247973"/>
    </source>
</evidence>
<name>A0A2V3PU28_9BACT</name>
<evidence type="ECO:0000313" key="9">
    <source>
        <dbReference type="EMBL" id="PXV69119.1"/>
    </source>
</evidence>
<dbReference type="EMBL" id="QICL01000001">
    <property type="protein sequence ID" value="PXV69119.1"/>
    <property type="molecule type" value="Genomic_DNA"/>
</dbReference>
<dbReference type="Pfam" id="PF07715">
    <property type="entry name" value="Plug"/>
    <property type="match status" value="1"/>
</dbReference>
<dbReference type="GO" id="GO:0009279">
    <property type="term" value="C:cell outer membrane"/>
    <property type="evidence" value="ECO:0007669"/>
    <property type="project" value="UniProtKB-SubCell"/>
</dbReference>
<dbReference type="AlphaFoldDB" id="A0A2V3PU28"/>
<dbReference type="InterPro" id="IPR037066">
    <property type="entry name" value="Plug_dom_sf"/>
</dbReference>
<feature type="domain" description="TonB-dependent receptor plug" evidence="8">
    <location>
        <begin position="127"/>
        <end position="231"/>
    </location>
</feature>
<keyword evidence="3 7" id="KW-1134">Transmembrane beta strand</keyword>
<gene>
    <name evidence="9" type="ORF">CLV62_101388</name>
</gene>
<sequence>MKHSLNKNYLRKVFSERILFLLFLGFVSVASMQAQMTITGTVTDSQNEPMTGISVILKNTTKGTITDLDGTYSITVPDNKSVLVYSFISYKTKEVVVGTQRVINIKLEDDAAALDEVIVVGYGTQKKVNLTGAVTQVDSKIFETRPVTSVAGALQGAMAGVNIAPSSGNPNDDISFNVRGTTSINGGGPLVLVDGVEMNLKLINPNDIENVTVLKDAAAASIYGVRAAFGVILVTTKKGKSEGLTINYNGNFSLSKATILPEFVDNSYDHATFVNGSLQRENISPMYNDEQMTAIKAYRDNPGSPNYFINKDGAYVANGYVDWMDMLIRDTNPKQRHNLSVSGGSGKTRFFASGGYIREEGVLSINPDIFQRVNTRLSVENQTYDWMKLGFKVLFNASNMNEPHKYKDDIWQQIVFSSPIRPVIWNGDPAYPQYDKFTGMYFDDQNAIPLLELGGRNKLKEEETVLSPSIDLNPIKGWNIHVDFSYSKSGSNKTYHRKRVDMITSKFIPTTGNTNNDSYQVFNSDKEYYSFNAFTDYEKTFAKKHYFKGMVGYNQELTSYTSTTSTRKNLLSQDLPSLSLGTGEQTVEETGYQWALRGGFARVNYSYDNRYLLELNGRYDGTSRFPKDDRFVFLPSFSAAWRLSEEKFMDFSKSIFDNIKIRGSYGKLGNQLLTSSSWVGNTKYYPYIPFLSNGLTNNYLFGSAVDILMNPAGITTRDLTWEESKTINGGLDLTLFSSRLDMSFDVYRRTTSRMLISQEFPEVLGASAPVANRGELQTNGWELSVKWRDRIGKDFSYDLGIILFDSQAKITRYDGPKGTVDSYYVGKKIGEIWGFETEGIFQSDEEAKAHPVPNWGSNWTAGDIKYKDLNGDEKITKGANTLDDYGDLKVIGNETARYNYGLTAGASYKGIFLNMFFQGVGKRDFWPSAQAFWPVSTQYFNTQKWFFEDSWSEDNRDAYFAIPRARNTKNEQKQTRYLQDGSYIRLKNFTVGYDLPASWINKVKLSKAQIYFSGENMWEHSKVKGPYDPESAAKNGTMAYPFQRTYSIGIDLTF</sequence>
<dbReference type="InterPro" id="IPR023997">
    <property type="entry name" value="TonB-dep_OMP_SusC/RagA_CS"/>
</dbReference>
<evidence type="ECO:0000256" key="4">
    <source>
        <dbReference type="ARBA" id="ARBA00022692"/>
    </source>
</evidence>
<evidence type="ECO:0000256" key="6">
    <source>
        <dbReference type="ARBA" id="ARBA00023237"/>
    </source>
</evidence>
<evidence type="ECO:0000259" key="8">
    <source>
        <dbReference type="Pfam" id="PF07715"/>
    </source>
</evidence>
<dbReference type="SUPFAM" id="SSF56935">
    <property type="entry name" value="Porins"/>
    <property type="match status" value="1"/>
</dbReference>